<dbReference type="Pfam" id="PF13456">
    <property type="entry name" value="RVT_3"/>
    <property type="match status" value="1"/>
</dbReference>
<dbReference type="PANTHER" id="PTHR37984:SF5">
    <property type="entry name" value="PROTEIN NYNRIN-LIKE"/>
    <property type="match status" value="1"/>
</dbReference>
<proteinExistence type="predicted"/>
<sequence length="672" mass="76861">MRKDGVVFFDGAARMGEGCGGSGAVAMPPAEPLLCEYTAHYFPAPTTNNIAEYDGLIHGLQLAADMGFTHLTIFGDSQLLSAWCSPVNPVLKPDGRKTLKAADQWTDDDMLKNYRLTNDFRVVDSTIKPKAGTMPFQATIFPLHEDNWDMLSSMLNGCSTNEECYQDMLFKNMLIWIDDIFVYAENLEAYVVALEKFFNRVAHFGFIGEGVKQDPERIQHLCAVAYPTNAGDFQQFVCSVHWLRDSMTEYAQTVDLLQQCLTKALEGKGKKKRIASVKSKLRASVELTHLRENATMCLFTDATDYSWLIVVTQVVEFNKATAIQEQHHELLLCQSKLNYLLVRPTGFRMYCDHKSLLHVFAPGEEWKARTRGKLMRWAAIIGGYRYDIVHIVVHNVWVDMMSRWGQPTPILVTKRVLVRRGHNWTKKRRLTKTKKAARPQRKLHPLNDDFVWPCVDDIRQAYSGAKYVLVLKDDLTHYCELVACDDPTSQVCVDALVDWSKRFGIPRVWVSDQGTHFKIVAMKALAHRFKKDIQKNINELRTTLHAMHKEVLNRNEQQTSKAAKATELSTPAAVDERYHPKLLITWVGSYRVKSVGEFSVTHEEREAQTSRVKMYAEASIEFLPDVSDFMVEVFWEGFEDIESSWEPLKKLMRKCQVVVKAYVLAKKNAEDH</sequence>
<protein>
    <recommendedName>
        <fullName evidence="1">RNase H type-1 domain-containing protein</fullName>
    </recommendedName>
</protein>
<dbReference type="InterPro" id="IPR050951">
    <property type="entry name" value="Retrovirus_Pol_polyprotein"/>
</dbReference>
<dbReference type="GeneID" id="20816706"/>
<reference evidence="2" key="1">
    <citation type="submission" date="2013-12" db="EMBL/GenBank/DDBJ databases">
        <title>The Genome Sequence of Aphanomyces astaci APO3.</title>
        <authorList>
            <consortium name="The Broad Institute Genomics Platform"/>
            <person name="Russ C."/>
            <person name="Tyler B."/>
            <person name="van West P."/>
            <person name="Dieguez-Uribeondo J."/>
            <person name="Young S.K."/>
            <person name="Zeng Q."/>
            <person name="Gargeya S."/>
            <person name="Fitzgerald M."/>
            <person name="Abouelleil A."/>
            <person name="Alvarado L."/>
            <person name="Chapman S.B."/>
            <person name="Gainer-Dewar J."/>
            <person name="Goldberg J."/>
            <person name="Griggs A."/>
            <person name="Gujja S."/>
            <person name="Hansen M."/>
            <person name="Howarth C."/>
            <person name="Imamovic A."/>
            <person name="Ireland A."/>
            <person name="Larimer J."/>
            <person name="McCowan C."/>
            <person name="Murphy C."/>
            <person name="Pearson M."/>
            <person name="Poon T.W."/>
            <person name="Priest M."/>
            <person name="Roberts A."/>
            <person name="Saif S."/>
            <person name="Shea T."/>
            <person name="Sykes S."/>
            <person name="Wortman J."/>
            <person name="Nusbaum C."/>
            <person name="Birren B."/>
        </authorList>
    </citation>
    <scope>NUCLEOTIDE SEQUENCE [LARGE SCALE GENOMIC DNA]</scope>
    <source>
        <strain evidence="2">APO3</strain>
    </source>
</reference>
<dbReference type="InterPro" id="IPR043502">
    <property type="entry name" value="DNA/RNA_pol_sf"/>
</dbReference>
<dbReference type="SUPFAM" id="SSF53098">
    <property type="entry name" value="Ribonuclease H-like"/>
    <property type="match status" value="2"/>
</dbReference>
<dbReference type="Gene3D" id="3.30.420.10">
    <property type="entry name" value="Ribonuclease H-like superfamily/Ribonuclease H"/>
    <property type="match status" value="2"/>
</dbReference>
<dbReference type="AlphaFoldDB" id="W4FQ30"/>
<accession>W4FQ30</accession>
<dbReference type="RefSeq" id="XP_009840904.1">
    <property type="nucleotide sequence ID" value="XM_009842602.1"/>
</dbReference>
<feature type="domain" description="RNase H type-1" evidence="1">
    <location>
        <begin position="9"/>
        <end position="100"/>
    </location>
</feature>
<organism evidence="2">
    <name type="scientific">Aphanomyces astaci</name>
    <name type="common">Crayfish plague agent</name>
    <dbReference type="NCBI Taxonomy" id="112090"/>
    <lineage>
        <taxon>Eukaryota</taxon>
        <taxon>Sar</taxon>
        <taxon>Stramenopiles</taxon>
        <taxon>Oomycota</taxon>
        <taxon>Saprolegniomycetes</taxon>
        <taxon>Saprolegniales</taxon>
        <taxon>Verrucalvaceae</taxon>
        <taxon>Aphanomyces</taxon>
    </lineage>
</organism>
<name>W4FQ30_APHAT</name>
<dbReference type="EMBL" id="KI913174">
    <property type="protein sequence ID" value="ETV69577.1"/>
    <property type="molecule type" value="Genomic_DNA"/>
</dbReference>
<dbReference type="OrthoDB" id="127017at2759"/>
<dbReference type="VEuPathDB" id="FungiDB:H257_14710"/>
<evidence type="ECO:0000313" key="2">
    <source>
        <dbReference type="EMBL" id="ETV69577.1"/>
    </source>
</evidence>
<evidence type="ECO:0000259" key="1">
    <source>
        <dbReference type="Pfam" id="PF13456"/>
    </source>
</evidence>
<dbReference type="InterPro" id="IPR036397">
    <property type="entry name" value="RNaseH_sf"/>
</dbReference>
<gene>
    <name evidence="2" type="ORF">H257_14710</name>
</gene>
<dbReference type="STRING" id="112090.W4FQ30"/>
<dbReference type="InterPro" id="IPR002156">
    <property type="entry name" value="RNaseH_domain"/>
</dbReference>
<dbReference type="GO" id="GO:0003676">
    <property type="term" value="F:nucleic acid binding"/>
    <property type="evidence" value="ECO:0007669"/>
    <property type="project" value="InterPro"/>
</dbReference>
<dbReference type="SUPFAM" id="SSF56672">
    <property type="entry name" value="DNA/RNA polymerases"/>
    <property type="match status" value="1"/>
</dbReference>
<dbReference type="InterPro" id="IPR012337">
    <property type="entry name" value="RNaseH-like_sf"/>
</dbReference>
<dbReference type="GO" id="GO:0004523">
    <property type="term" value="F:RNA-DNA hybrid ribonuclease activity"/>
    <property type="evidence" value="ECO:0007669"/>
    <property type="project" value="InterPro"/>
</dbReference>
<dbReference type="PANTHER" id="PTHR37984">
    <property type="entry name" value="PROTEIN CBG26694"/>
    <property type="match status" value="1"/>
</dbReference>